<dbReference type="Gene3D" id="3.40.50.1820">
    <property type="entry name" value="alpha/beta hydrolase"/>
    <property type="match status" value="1"/>
</dbReference>
<dbReference type="AlphaFoldDB" id="A0A1C3JX10"/>
<dbReference type="RefSeq" id="WP_157929750.1">
    <property type="nucleotide sequence ID" value="NZ_LT907988.1"/>
</dbReference>
<evidence type="ECO:0000259" key="2">
    <source>
        <dbReference type="Pfam" id="PF00561"/>
    </source>
</evidence>
<dbReference type="PANTHER" id="PTHR43433">
    <property type="entry name" value="HYDROLASE, ALPHA/BETA FOLD FAMILY PROTEIN"/>
    <property type="match status" value="1"/>
</dbReference>
<gene>
    <name evidence="3" type="ORF">ODI_01193</name>
    <name evidence="4" type="ORF">ODI_R2251</name>
</gene>
<evidence type="ECO:0000256" key="1">
    <source>
        <dbReference type="SAM" id="Phobius"/>
    </source>
</evidence>
<keyword evidence="1" id="KW-1133">Transmembrane helix</keyword>
<keyword evidence="5" id="KW-1185">Reference proteome</keyword>
<dbReference type="OrthoDB" id="4774364at2"/>
<protein>
    <submittedName>
        <fullName evidence="3">Probable multi-domain beta keto-acyl synthase-possibly involved in fatty acid or polyketide biosynthesis</fullName>
    </submittedName>
</protein>
<organism evidence="3 5">
    <name type="scientific">Orrella dioscoreae</name>
    <dbReference type="NCBI Taxonomy" id="1851544"/>
    <lineage>
        <taxon>Bacteria</taxon>
        <taxon>Pseudomonadati</taxon>
        <taxon>Pseudomonadota</taxon>
        <taxon>Betaproteobacteria</taxon>
        <taxon>Burkholderiales</taxon>
        <taxon>Alcaligenaceae</taxon>
        <taxon>Orrella</taxon>
    </lineage>
</organism>
<reference evidence="4 5" key="2">
    <citation type="submission" date="2017-08" db="EMBL/GenBank/DDBJ databases">
        <authorList>
            <person name="de Groot N.N."/>
        </authorList>
    </citation>
    <scope>NUCLEOTIDE SEQUENCE [LARGE SCALE GENOMIC DNA]</scope>
    <source>
        <strain evidence="4">Orrdi1</strain>
    </source>
</reference>
<dbReference type="Pfam" id="PF00561">
    <property type="entry name" value="Abhydrolase_1"/>
    <property type="match status" value="1"/>
</dbReference>
<evidence type="ECO:0000313" key="4">
    <source>
        <dbReference type="EMBL" id="SOE49692.1"/>
    </source>
</evidence>
<dbReference type="KEGG" id="odi:ODI_R2251"/>
<keyword evidence="1" id="KW-0472">Membrane</keyword>
<dbReference type="InterPro" id="IPR000073">
    <property type="entry name" value="AB_hydrolase_1"/>
</dbReference>
<keyword evidence="1" id="KW-0812">Transmembrane</keyword>
<evidence type="ECO:0000313" key="5">
    <source>
        <dbReference type="Proteomes" id="UP000078558"/>
    </source>
</evidence>
<dbReference type="SUPFAM" id="SSF53474">
    <property type="entry name" value="alpha/beta-Hydrolases"/>
    <property type="match status" value="1"/>
</dbReference>
<dbReference type="PANTHER" id="PTHR43433:SF10">
    <property type="entry name" value="AB HYDROLASE-1 DOMAIN-CONTAINING PROTEIN"/>
    <property type="match status" value="1"/>
</dbReference>
<dbReference type="STRING" id="1851544.ODI_01193"/>
<feature type="domain" description="AB hydrolase-1" evidence="2">
    <location>
        <begin position="51"/>
        <end position="285"/>
    </location>
</feature>
<name>A0A1C3JX10_9BURK</name>
<dbReference type="InterPro" id="IPR050471">
    <property type="entry name" value="AB_hydrolase"/>
</dbReference>
<dbReference type="EMBL" id="FLRC01000003">
    <property type="protein sequence ID" value="SBT23811.1"/>
    <property type="molecule type" value="Genomic_DNA"/>
</dbReference>
<dbReference type="EMBL" id="LT907988">
    <property type="protein sequence ID" value="SOE49692.1"/>
    <property type="molecule type" value="Genomic_DNA"/>
</dbReference>
<feature type="transmembrane region" description="Helical" evidence="1">
    <location>
        <begin position="52"/>
        <end position="74"/>
    </location>
</feature>
<evidence type="ECO:0000313" key="3">
    <source>
        <dbReference type="EMBL" id="SBT23811.1"/>
    </source>
</evidence>
<dbReference type="Proteomes" id="UP000078558">
    <property type="component" value="Chromosome I"/>
</dbReference>
<reference evidence="3 5" key="1">
    <citation type="submission" date="2016-06" db="EMBL/GenBank/DDBJ databases">
        <authorList>
            <person name="Kjaerup R.B."/>
            <person name="Dalgaard T.S."/>
            <person name="Juul-Madsen H.R."/>
        </authorList>
    </citation>
    <scope>NUCLEOTIDE SEQUENCE [LARGE SCALE GENOMIC DNA]</scope>
    <source>
        <strain evidence="3">Orrdi1</strain>
    </source>
</reference>
<sequence length="324" mass="34248">MSALARRLPYLSEADQALPVLAALEGLRPGTLLADDGVPLAWFEAGTPGRPVVLLVNALGVSVVLLAALAQALARDYHVLLWESRGLPDLHACDPARDLSVARQARDAAQVLDTAGGRAHAVVAYCSGANTAVHGLAHGLLRAGRLLIASPSMVLPGVAQQTDYQRTMLPMWVKVAQEGQRYAALVRLLLQKNPPAGADATSRALLAVNALPFASDASTHRYALLQAACQAEDWHALLPRVDVPARVLHGEQDDLIHLESARAVAEGLGRGSFLALPDAGHFGVFQSRALHEAAIAFLGSPLADTPVPLPHDTEGARHVHDGQR</sequence>
<accession>A0A1C3JX10</accession>
<dbReference type="InterPro" id="IPR029058">
    <property type="entry name" value="AB_hydrolase_fold"/>
</dbReference>
<proteinExistence type="predicted"/>